<gene>
    <name evidence="15" type="primary">bcp</name>
    <name evidence="15" type="ORF">SOO65_16900</name>
</gene>
<keyword evidence="7" id="KW-1015">Disulfide bond</keyword>
<dbReference type="AlphaFoldDB" id="A0AAX4HN92"/>
<organism evidence="15 16">
    <name type="scientific">Peredibacter starrii</name>
    <dbReference type="NCBI Taxonomy" id="28202"/>
    <lineage>
        <taxon>Bacteria</taxon>
        <taxon>Pseudomonadati</taxon>
        <taxon>Bdellovibrionota</taxon>
        <taxon>Bacteriovoracia</taxon>
        <taxon>Bacteriovoracales</taxon>
        <taxon>Bacteriovoracaceae</taxon>
        <taxon>Peredibacter</taxon>
    </lineage>
</organism>
<dbReference type="KEGG" id="psti:SOO65_16900"/>
<dbReference type="InterPro" id="IPR000866">
    <property type="entry name" value="AhpC/TSA"/>
</dbReference>
<evidence type="ECO:0000256" key="6">
    <source>
        <dbReference type="ARBA" id="ARBA00023002"/>
    </source>
</evidence>
<dbReference type="GO" id="GO:0005737">
    <property type="term" value="C:cytoplasm"/>
    <property type="evidence" value="ECO:0007669"/>
    <property type="project" value="TreeGrafter"/>
</dbReference>
<evidence type="ECO:0000256" key="13">
    <source>
        <dbReference type="SAM" id="MobiDB-lite"/>
    </source>
</evidence>
<feature type="region of interest" description="Disordered" evidence="13">
    <location>
        <begin position="1"/>
        <end position="41"/>
    </location>
</feature>
<keyword evidence="8" id="KW-0676">Redox-active center</keyword>
<dbReference type="CDD" id="cd03017">
    <property type="entry name" value="PRX_BCP"/>
    <property type="match status" value="1"/>
</dbReference>
<evidence type="ECO:0000256" key="4">
    <source>
        <dbReference type="ARBA" id="ARBA00022559"/>
    </source>
</evidence>
<dbReference type="PANTHER" id="PTHR42801">
    <property type="entry name" value="THIOREDOXIN-DEPENDENT PEROXIDE REDUCTASE"/>
    <property type="match status" value="1"/>
</dbReference>
<evidence type="ECO:0000256" key="8">
    <source>
        <dbReference type="ARBA" id="ARBA00023284"/>
    </source>
</evidence>
<dbReference type="Pfam" id="PF00578">
    <property type="entry name" value="AhpC-TSA"/>
    <property type="match status" value="1"/>
</dbReference>
<dbReference type="PANTHER" id="PTHR42801:SF4">
    <property type="entry name" value="AHPC_TSA FAMILY PROTEIN"/>
    <property type="match status" value="1"/>
</dbReference>
<keyword evidence="4 15" id="KW-0575">Peroxidase</keyword>
<keyword evidence="6 15" id="KW-0560">Oxidoreductase</keyword>
<dbReference type="InterPro" id="IPR036249">
    <property type="entry name" value="Thioredoxin-like_sf"/>
</dbReference>
<dbReference type="InterPro" id="IPR013766">
    <property type="entry name" value="Thioredoxin_domain"/>
</dbReference>
<evidence type="ECO:0000256" key="11">
    <source>
        <dbReference type="ARBA" id="ARBA00042639"/>
    </source>
</evidence>
<evidence type="ECO:0000256" key="2">
    <source>
        <dbReference type="ARBA" id="ARBA00011245"/>
    </source>
</evidence>
<feature type="domain" description="Thioredoxin" evidence="14">
    <location>
        <begin position="54"/>
        <end position="205"/>
    </location>
</feature>
<evidence type="ECO:0000259" key="14">
    <source>
        <dbReference type="PROSITE" id="PS51352"/>
    </source>
</evidence>
<evidence type="ECO:0000313" key="16">
    <source>
        <dbReference type="Proteomes" id="UP001324634"/>
    </source>
</evidence>
<evidence type="ECO:0000256" key="7">
    <source>
        <dbReference type="ARBA" id="ARBA00023157"/>
    </source>
</evidence>
<comment type="catalytic activity">
    <reaction evidence="12">
        <text>a hydroperoxide + [thioredoxin]-dithiol = an alcohol + [thioredoxin]-disulfide + H2O</text>
        <dbReference type="Rhea" id="RHEA:62620"/>
        <dbReference type="Rhea" id="RHEA-COMP:10698"/>
        <dbReference type="Rhea" id="RHEA-COMP:10700"/>
        <dbReference type="ChEBI" id="CHEBI:15377"/>
        <dbReference type="ChEBI" id="CHEBI:29950"/>
        <dbReference type="ChEBI" id="CHEBI:30879"/>
        <dbReference type="ChEBI" id="CHEBI:35924"/>
        <dbReference type="ChEBI" id="CHEBI:50058"/>
        <dbReference type="EC" id="1.11.1.24"/>
    </reaction>
</comment>
<evidence type="ECO:0000313" key="15">
    <source>
        <dbReference type="EMBL" id="WPU64374.1"/>
    </source>
</evidence>
<dbReference type="Proteomes" id="UP001324634">
    <property type="component" value="Chromosome"/>
</dbReference>
<comment type="subunit">
    <text evidence="2">Monomer.</text>
</comment>
<evidence type="ECO:0000256" key="9">
    <source>
        <dbReference type="ARBA" id="ARBA00032824"/>
    </source>
</evidence>
<evidence type="ECO:0000256" key="3">
    <source>
        <dbReference type="ARBA" id="ARBA00013017"/>
    </source>
</evidence>
<name>A0AAX4HN92_9BACT</name>
<protein>
    <recommendedName>
        <fullName evidence="3">thioredoxin-dependent peroxiredoxin</fullName>
        <ecNumber evidence="3">1.11.1.24</ecNumber>
    </recommendedName>
    <alternativeName>
        <fullName evidence="9">Thioredoxin peroxidase</fullName>
    </alternativeName>
    <alternativeName>
        <fullName evidence="11">Thioredoxin-dependent peroxiredoxin Bcp</fullName>
    </alternativeName>
</protein>
<dbReference type="GO" id="GO:0008379">
    <property type="term" value="F:thioredoxin peroxidase activity"/>
    <property type="evidence" value="ECO:0007669"/>
    <property type="project" value="TreeGrafter"/>
</dbReference>
<dbReference type="GO" id="GO:0045454">
    <property type="term" value="P:cell redox homeostasis"/>
    <property type="evidence" value="ECO:0007669"/>
    <property type="project" value="TreeGrafter"/>
</dbReference>
<keyword evidence="16" id="KW-1185">Reference proteome</keyword>
<accession>A0AAX4HN92</accession>
<sequence length="205" mass="23058">MAKKATKKVAKKVTKKAPAKKAVKKVTKKAPTKKVTKKVSAKKQSASVIKSHTLKPGDMAPDFTLLDQNGNSVSLHDFKGMNVVVYFYPKAMTPGCTVQACEIRNSDQKLKDSEIVVLGISADPVKKLKQFEEKQHLNFTLLSDEDRKVIEAYGSWGLKKFMGREFMGILRQSFLIDKTGKIVHVMHKVDTKTHHQDILNFFKNL</sequence>
<keyword evidence="5" id="KW-0049">Antioxidant</keyword>
<dbReference type="SUPFAM" id="SSF52833">
    <property type="entry name" value="Thioredoxin-like"/>
    <property type="match status" value="1"/>
</dbReference>
<dbReference type="FunFam" id="3.40.30.10:FF:000007">
    <property type="entry name" value="Thioredoxin-dependent thiol peroxidase"/>
    <property type="match status" value="1"/>
</dbReference>
<proteinExistence type="inferred from homology"/>
<dbReference type="GO" id="GO:0034599">
    <property type="term" value="P:cellular response to oxidative stress"/>
    <property type="evidence" value="ECO:0007669"/>
    <property type="project" value="TreeGrafter"/>
</dbReference>
<comment type="function">
    <text evidence="1">Thiol-specific peroxidase that catalyzes the reduction of hydrogen peroxide and organic hydroperoxides to water and alcohols, respectively. Plays a role in cell protection against oxidative stress by detoxifying peroxides and as sensor of hydrogen peroxide-mediated signaling events.</text>
</comment>
<dbReference type="NCBIfam" id="NF006960">
    <property type="entry name" value="PRK09437.1"/>
    <property type="match status" value="1"/>
</dbReference>
<evidence type="ECO:0000256" key="12">
    <source>
        <dbReference type="ARBA" id="ARBA00049091"/>
    </source>
</evidence>
<reference evidence="15 16" key="1">
    <citation type="submission" date="2023-11" db="EMBL/GenBank/DDBJ databases">
        <title>Peredibacter starrii A3.12.</title>
        <authorList>
            <person name="Mitchell R.J."/>
        </authorList>
    </citation>
    <scope>NUCLEOTIDE SEQUENCE [LARGE SCALE GENOMIC DNA]</scope>
    <source>
        <strain evidence="15 16">A3.12</strain>
    </source>
</reference>
<evidence type="ECO:0000256" key="1">
    <source>
        <dbReference type="ARBA" id="ARBA00003330"/>
    </source>
</evidence>
<comment type="similarity">
    <text evidence="10">Belongs to the peroxiredoxin family. BCP/PrxQ subfamily.</text>
</comment>
<evidence type="ECO:0000256" key="10">
    <source>
        <dbReference type="ARBA" id="ARBA00038489"/>
    </source>
</evidence>
<dbReference type="PROSITE" id="PS51352">
    <property type="entry name" value="THIOREDOXIN_2"/>
    <property type="match status" value="1"/>
</dbReference>
<dbReference type="EC" id="1.11.1.24" evidence="3"/>
<dbReference type="EMBL" id="CP139487">
    <property type="protein sequence ID" value="WPU64374.1"/>
    <property type="molecule type" value="Genomic_DNA"/>
</dbReference>
<dbReference type="Gene3D" id="3.40.30.10">
    <property type="entry name" value="Glutaredoxin"/>
    <property type="match status" value="1"/>
</dbReference>
<dbReference type="InterPro" id="IPR050924">
    <property type="entry name" value="Peroxiredoxin_BCP/PrxQ"/>
</dbReference>
<evidence type="ECO:0000256" key="5">
    <source>
        <dbReference type="ARBA" id="ARBA00022862"/>
    </source>
</evidence>